<protein>
    <recommendedName>
        <fullName evidence="2">Phosphoesterase</fullName>
        <ecNumber evidence="2">3.1.4.-</ecNumber>
    </recommendedName>
</protein>
<dbReference type="EMBL" id="BMEL01000001">
    <property type="protein sequence ID" value="GGF06623.1"/>
    <property type="molecule type" value="Genomic_DNA"/>
</dbReference>
<keyword evidence="5" id="KW-1185">Reference proteome</keyword>
<evidence type="ECO:0000256" key="1">
    <source>
        <dbReference type="ARBA" id="ARBA00008950"/>
    </source>
</evidence>
<evidence type="ECO:0000313" key="4">
    <source>
        <dbReference type="EMBL" id="GGF06623.1"/>
    </source>
</evidence>
<dbReference type="EC" id="3.1.4.-" evidence="2"/>
<proteinExistence type="inferred from homology"/>
<dbReference type="SUPFAM" id="SSF56300">
    <property type="entry name" value="Metallo-dependent phosphatases"/>
    <property type="match status" value="1"/>
</dbReference>
<keyword evidence="2" id="KW-0479">Metal-binding</keyword>
<dbReference type="GO" id="GO:0016787">
    <property type="term" value="F:hydrolase activity"/>
    <property type="evidence" value="ECO:0007669"/>
    <property type="project" value="UniProtKB-UniRule"/>
</dbReference>
<reference evidence="4" key="2">
    <citation type="submission" date="2020-09" db="EMBL/GenBank/DDBJ databases">
        <authorList>
            <person name="Sun Q."/>
            <person name="Zhou Y."/>
        </authorList>
    </citation>
    <scope>NUCLEOTIDE SEQUENCE</scope>
    <source>
        <strain evidence="4">CGMCC 1.12153</strain>
    </source>
</reference>
<gene>
    <name evidence="4" type="ORF">GCM10010954_01330</name>
</gene>
<accession>A0A917ES74</accession>
<name>A0A917ES74_HALAA</name>
<evidence type="ECO:0000259" key="3">
    <source>
        <dbReference type="Pfam" id="PF12850"/>
    </source>
</evidence>
<dbReference type="InterPro" id="IPR041802">
    <property type="entry name" value="MPP_YfcE"/>
</dbReference>
<comment type="similarity">
    <text evidence="1 2">Belongs to the metallophosphoesterase superfamily. YfcE family.</text>
</comment>
<dbReference type="AlphaFoldDB" id="A0A917ES74"/>
<dbReference type="PANTHER" id="PTHR11124">
    <property type="entry name" value="VACUOLAR SORTING PROTEIN VPS29"/>
    <property type="match status" value="1"/>
</dbReference>
<dbReference type="NCBIfam" id="TIGR00040">
    <property type="entry name" value="yfcE"/>
    <property type="match status" value="1"/>
</dbReference>
<dbReference type="GO" id="GO:0046872">
    <property type="term" value="F:metal ion binding"/>
    <property type="evidence" value="ECO:0007669"/>
    <property type="project" value="UniProtKB-KW"/>
</dbReference>
<sequence>MPKVLIISDTHGLTDEISEVKQRHQDVDAMIHCGDSELDWDSKELKGFYYAKGNCDFEAEMENEQVFSVGDVTFLVVHGHLHQVKSTLMPLSYRAEETGASVACFGHSHMAGAEKVDNKLFINPGSAHLPRDRKEPTYAILEWEDLNKVNLQFYHVNGEPLPELKMETSLTAKN</sequence>
<dbReference type="RefSeq" id="WP_188375538.1">
    <property type="nucleotide sequence ID" value="NZ_BMEL01000001.1"/>
</dbReference>
<dbReference type="InterPro" id="IPR029052">
    <property type="entry name" value="Metallo-depent_PP-like"/>
</dbReference>
<dbReference type="Gene3D" id="3.60.21.10">
    <property type="match status" value="1"/>
</dbReference>
<comment type="caution">
    <text evidence="4">The sequence shown here is derived from an EMBL/GenBank/DDBJ whole genome shotgun (WGS) entry which is preliminary data.</text>
</comment>
<evidence type="ECO:0000313" key="5">
    <source>
        <dbReference type="Proteomes" id="UP000660110"/>
    </source>
</evidence>
<evidence type="ECO:0000256" key="2">
    <source>
        <dbReference type="RuleBase" id="RU362039"/>
    </source>
</evidence>
<dbReference type="CDD" id="cd00841">
    <property type="entry name" value="MPP_YfcE"/>
    <property type="match status" value="1"/>
</dbReference>
<dbReference type="Proteomes" id="UP000660110">
    <property type="component" value="Unassembled WGS sequence"/>
</dbReference>
<dbReference type="Pfam" id="PF12850">
    <property type="entry name" value="Metallophos_2"/>
    <property type="match status" value="1"/>
</dbReference>
<reference evidence="4" key="1">
    <citation type="journal article" date="2014" name="Int. J. Syst. Evol. Microbiol.">
        <title>Complete genome sequence of Corynebacterium casei LMG S-19264T (=DSM 44701T), isolated from a smear-ripened cheese.</title>
        <authorList>
            <consortium name="US DOE Joint Genome Institute (JGI-PGF)"/>
            <person name="Walter F."/>
            <person name="Albersmeier A."/>
            <person name="Kalinowski J."/>
            <person name="Ruckert C."/>
        </authorList>
    </citation>
    <scope>NUCLEOTIDE SEQUENCE</scope>
    <source>
        <strain evidence="4">CGMCC 1.12153</strain>
    </source>
</reference>
<organism evidence="4 5">
    <name type="scientific">Halobacillus andaensis</name>
    <dbReference type="NCBI Taxonomy" id="1176239"/>
    <lineage>
        <taxon>Bacteria</taxon>
        <taxon>Bacillati</taxon>
        <taxon>Bacillota</taxon>
        <taxon>Bacilli</taxon>
        <taxon>Bacillales</taxon>
        <taxon>Bacillaceae</taxon>
        <taxon>Halobacillus</taxon>
    </lineage>
</organism>
<feature type="domain" description="Calcineurin-like phosphoesterase" evidence="3">
    <location>
        <begin position="3"/>
        <end position="145"/>
    </location>
</feature>
<dbReference type="InterPro" id="IPR024654">
    <property type="entry name" value="Calcineurin-like_PHP_lpxH"/>
</dbReference>
<comment type="cofactor">
    <cofactor evidence="2">
        <name>a divalent metal cation</name>
        <dbReference type="ChEBI" id="CHEBI:60240"/>
    </cofactor>
</comment>
<dbReference type="InterPro" id="IPR000979">
    <property type="entry name" value="Phosphodiesterase_MJ0936/Vps29"/>
</dbReference>